<keyword evidence="10 13" id="KW-0067">ATP-binding</keyword>
<dbReference type="Gene3D" id="3.30.1300.10">
    <property type="entry name" value="Pantoate-beta-alanine ligase, C-terminal domain"/>
    <property type="match status" value="1"/>
</dbReference>
<dbReference type="CDD" id="cd00560">
    <property type="entry name" value="PanC"/>
    <property type="match status" value="1"/>
</dbReference>
<dbReference type="SUPFAM" id="SSF52374">
    <property type="entry name" value="Nucleotidylyl transferase"/>
    <property type="match status" value="1"/>
</dbReference>
<dbReference type="InterPro" id="IPR042176">
    <property type="entry name" value="Pantoate_ligase_C"/>
</dbReference>
<feature type="binding site" evidence="13">
    <location>
        <position position="157"/>
    </location>
    <ligand>
        <name>(R)-pantoate</name>
        <dbReference type="ChEBI" id="CHEBI:15980"/>
    </ligand>
</feature>
<accession>S9SFI3</accession>
<evidence type="ECO:0000256" key="10">
    <source>
        <dbReference type="ARBA" id="ARBA00022840"/>
    </source>
</evidence>
<feature type="binding site" evidence="13">
    <location>
        <begin position="34"/>
        <end position="41"/>
    </location>
    <ligand>
        <name>ATP</name>
        <dbReference type="ChEBI" id="CHEBI:30616"/>
    </ligand>
</feature>
<dbReference type="eggNOG" id="COG0414">
    <property type="taxonomic scope" value="Bacteria"/>
</dbReference>
<evidence type="ECO:0000256" key="11">
    <source>
        <dbReference type="ARBA" id="ARBA00048258"/>
    </source>
</evidence>
<evidence type="ECO:0000256" key="12">
    <source>
        <dbReference type="ARBA" id="ARBA00055042"/>
    </source>
</evidence>
<comment type="subunit">
    <text evidence="13">Homodimer.</text>
</comment>
<dbReference type="InterPro" id="IPR003721">
    <property type="entry name" value="Pantoate_ligase"/>
</dbReference>
<dbReference type="HAMAP" id="MF_00158">
    <property type="entry name" value="PanC"/>
    <property type="match status" value="1"/>
</dbReference>
<evidence type="ECO:0000256" key="1">
    <source>
        <dbReference type="ARBA" id="ARBA00004496"/>
    </source>
</evidence>
<dbReference type="FunFam" id="3.40.50.620:FF:000114">
    <property type="entry name" value="Pantothenate synthetase"/>
    <property type="match status" value="1"/>
</dbReference>
<evidence type="ECO:0000313" key="14">
    <source>
        <dbReference type="EMBL" id="EPY02843.1"/>
    </source>
</evidence>
<dbReference type="EC" id="6.3.2.1" evidence="4 13"/>
<dbReference type="STRING" id="1316936.K678_03799"/>
<sequence length="287" mass="30976">MSHEVDIVRAVADLRSRVRYWRAQGLGVALVPTMGALHRGHLSLIAQALETADRVVASIFVNPIQFGPGEDFSRYPRQEAEDAALLSKAGCHLLFAPQVTEMYPEGFSTQVRVSGLSEGLCGAARPGHFDGVSTVVSKLLLQVQPDVALFGEKDYQQLAVIRRMVRDLDFPVSVMGVEIVREEDGLALSSRNAYLTAEQRAIAPALYRTLSATAETLRTSRSPASEACAAAARSLVEAGFDSVDYIELRDAETLASVEFPSRPSRLLAAARLGATRLIDNVALIPAA</sequence>
<evidence type="ECO:0000256" key="6">
    <source>
        <dbReference type="ARBA" id="ARBA00022490"/>
    </source>
</evidence>
<comment type="miscellaneous">
    <text evidence="13">The reaction proceeds by a bi uni uni bi ping pong mechanism.</text>
</comment>
<dbReference type="GO" id="GO:0005524">
    <property type="term" value="F:ATP binding"/>
    <property type="evidence" value="ECO:0007669"/>
    <property type="project" value="UniProtKB-KW"/>
</dbReference>
<dbReference type="PANTHER" id="PTHR21299:SF1">
    <property type="entry name" value="PANTOATE--BETA-ALANINE LIGASE"/>
    <property type="match status" value="1"/>
</dbReference>
<evidence type="ECO:0000256" key="3">
    <source>
        <dbReference type="ARBA" id="ARBA00009256"/>
    </source>
</evidence>
<dbReference type="InterPro" id="IPR004821">
    <property type="entry name" value="Cyt_trans-like"/>
</dbReference>
<evidence type="ECO:0000256" key="9">
    <source>
        <dbReference type="ARBA" id="ARBA00022741"/>
    </source>
</evidence>
<dbReference type="GO" id="GO:0015940">
    <property type="term" value="P:pantothenate biosynthetic process"/>
    <property type="evidence" value="ECO:0007669"/>
    <property type="project" value="UniProtKB-UniRule"/>
</dbReference>
<evidence type="ECO:0000313" key="15">
    <source>
        <dbReference type="Proteomes" id="UP000015350"/>
    </source>
</evidence>
<evidence type="ECO:0000256" key="5">
    <source>
        <dbReference type="ARBA" id="ARBA00014155"/>
    </source>
</evidence>
<dbReference type="AlphaFoldDB" id="S9SFI3"/>
<feature type="binding site" evidence="13">
    <location>
        <position position="180"/>
    </location>
    <ligand>
        <name>ATP</name>
        <dbReference type="ChEBI" id="CHEBI:30616"/>
    </ligand>
</feature>
<proteinExistence type="inferred from homology"/>
<dbReference type="OrthoDB" id="9773087at2"/>
<name>S9SFI3_MAGFU</name>
<feature type="binding site" evidence="13">
    <location>
        <position position="65"/>
    </location>
    <ligand>
        <name>beta-alanine</name>
        <dbReference type="ChEBI" id="CHEBI:57966"/>
    </ligand>
</feature>
<dbReference type="EMBL" id="AQPH01000008">
    <property type="protein sequence ID" value="EPY02843.1"/>
    <property type="molecule type" value="Genomic_DNA"/>
</dbReference>
<dbReference type="Pfam" id="PF02569">
    <property type="entry name" value="Pantoate_ligase"/>
    <property type="match status" value="1"/>
</dbReference>
<feature type="binding site" evidence="13">
    <location>
        <begin position="151"/>
        <end position="154"/>
    </location>
    <ligand>
        <name>ATP</name>
        <dbReference type="ChEBI" id="CHEBI:30616"/>
    </ligand>
</feature>
<evidence type="ECO:0000256" key="7">
    <source>
        <dbReference type="ARBA" id="ARBA00022598"/>
    </source>
</evidence>
<dbReference type="Gene3D" id="3.40.50.620">
    <property type="entry name" value="HUPs"/>
    <property type="match status" value="1"/>
</dbReference>
<evidence type="ECO:0000256" key="8">
    <source>
        <dbReference type="ARBA" id="ARBA00022655"/>
    </source>
</evidence>
<keyword evidence="6 13" id="KW-0963">Cytoplasm</keyword>
<dbReference type="Proteomes" id="UP000015350">
    <property type="component" value="Unassembled WGS sequence"/>
</dbReference>
<dbReference type="UniPathway" id="UPA00028">
    <property type="reaction ID" value="UER00005"/>
</dbReference>
<protein>
    <recommendedName>
        <fullName evidence="5 13">Pantothenate synthetase</fullName>
        <shortName evidence="13">PS</shortName>
        <ecNumber evidence="4 13">6.3.2.1</ecNumber>
    </recommendedName>
    <alternativeName>
        <fullName evidence="13">Pantoate--beta-alanine ligase</fullName>
    </alternativeName>
    <alternativeName>
        <fullName evidence="13">Pantoate-activating enzyme</fullName>
    </alternativeName>
</protein>
<comment type="caution">
    <text evidence="14">The sequence shown here is derived from an EMBL/GenBank/DDBJ whole genome shotgun (WGS) entry which is preliminary data.</text>
</comment>
<feature type="binding site" evidence="13">
    <location>
        <begin position="188"/>
        <end position="191"/>
    </location>
    <ligand>
        <name>ATP</name>
        <dbReference type="ChEBI" id="CHEBI:30616"/>
    </ligand>
</feature>
<gene>
    <name evidence="13" type="primary">panC</name>
    <name evidence="14" type="ORF">K678_03799</name>
</gene>
<comment type="similarity">
    <text evidence="3 13">Belongs to the pantothenate synthetase family.</text>
</comment>
<comment type="pathway">
    <text evidence="2 13">Cofactor biosynthesis; (R)-pantothenate biosynthesis; (R)-pantothenate from (R)-pantoate and beta-alanine: step 1/1.</text>
</comment>
<comment type="catalytic activity">
    <reaction evidence="11 13">
        <text>(R)-pantoate + beta-alanine + ATP = (R)-pantothenate + AMP + diphosphate + H(+)</text>
        <dbReference type="Rhea" id="RHEA:10912"/>
        <dbReference type="ChEBI" id="CHEBI:15378"/>
        <dbReference type="ChEBI" id="CHEBI:15980"/>
        <dbReference type="ChEBI" id="CHEBI:29032"/>
        <dbReference type="ChEBI" id="CHEBI:30616"/>
        <dbReference type="ChEBI" id="CHEBI:33019"/>
        <dbReference type="ChEBI" id="CHEBI:57966"/>
        <dbReference type="ChEBI" id="CHEBI:456215"/>
        <dbReference type="EC" id="6.3.2.1"/>
    </reaction>
</comment>
<evidence type="ECO:0000256" key="4">
    <source>
        <dbReference type="ARBA" id="ARBA00012219"/>
    </source>
</evidence>
<dbReference type="GO" id="GO:0005829">
    <property type="term" value="C:cytosol"/>
    <property type="evidence" value="ECO:0007669"/>
    <property type="project" value="TreeGrafter"/>
</dbReference>
<keyword evidence="7 13" id="KW-0436">Ligase</keyword>
<feature type="active site" description="Proton donor" evidence="13">
    <location>
        <position position="41"/>
    </location>
</feature>
<dbReference type="RefSeq" id="WP_021131135.1">
    <property type="nucleotide sequence ID" value="NZ_AQPH01000008.1"/>
</dbReference>
<comment type="subcellular location">
    <subcellularLocation>
        <location evidence="1 13">Cytoplasm</location>
    </subcellularLocation>
</comment>
<dbReference type="PATRIC" id="fig|1316936.3.peg.761"/>
<dbReference type="NCBIfam" id="TIGR00018">
    <property type="entry name" value="panC"/>
    <property type="match status" value="1"/>
</dbReference>
<dbReference type="GO" id="GO:0004592">
    <property type="term" value="F:pantoate-beta-alanine ligase activity"/>
    <property type="evidence" value="ECO:0007669"/>
    <property type="project" value="UniProtKB-UniRule"/>
</dbReference>
<comment type="function">
    <text evidence="12 13">Catalyzes the condensation of pantoate with beta-alanine in an ATP-dependent reaction via a pantoyl-adenylate intermediate.</text>
</comment>
<organism evidence="14 15">
    <name type="scientific">Magnetospirillum fulvum MGU-K5</name>
    <dbReference type="NCBI Taxonomy" id="1316936"/>
    <lineage>
        <taxon>Bacteria</taxon>
        <taxon>Pseudomonadati</taxon>
        <taxon>Pseudomonadota</taxon>
        <taxon>Alphaproteobacteria</taxon>
        <taxon>Rhodospirillales</taxon>
        <taxon>Rhodospirillaceae</taxon>
        <taxon>Magnetospirillum</taxon>
    </lineage>
</organism>
<dbReference type="NCBIfam" id="TIGR00125">
    <property type="entry name" value="cyt_tran_rel"/>
    <property type="match status" value="1"/>
</dbReference>
<feature type="binding site" evidence="13">
    <location>
        <position position="65"/>
    </location>
    <ligand>
        <name>(R)-pantoate</name>
        <dbReference type="ChEBI" id="CHEBI:15980"/>
    </ligand>
</feature>
<reference evidence="14 15" key="1">
    <citation type="submission" date="2013-04" db="EMBL/GenBank/DDBJ databases">
        <authorList>
            <person name="Kuznetsov B."/>
            <person name="Ivanovsky R."/>
        </authorList>
    </citation>
    <scope>NUCLEOTIDE SEQUENCE [LARGE SCALE GENOMIC DNA]</scope>
    <source>
        <strain evidence="14 15">MGU-K5</strain>
    </source>
</reference>
<keyword evidence="9 13" id="KW-0547">Nucleotide-binding</keyword>
<dbReference type="PANTHER" id="PTHR21299">
    <property type="entry name" value="CYTIDYLATE KINASE/PANTOATE-BETA-ALANINE LIGASE"/>
    <property type="match status" value="1"/>
</dbReference>
<dbReference type="InterPro" id="IPR014729">
    <property type="entry name" value="Rossmann-like_a/b/a_fold"/>
</dbReference>
<evidence type="ECO:0000256" key="13">
    <source>
        <dbReference type="HAMAP-Rule" id="MF_00158"/>
    </source>
</evidence>
<evidence type="ECO:0000256" key="2">
    <source>
        <dbReference type="ARBA" id="ARBA00004990"/>
    </source>
</evidence>
<keyword evidence="8 13" id="KW-0566">Pantothenate biosynthesis</keyword>